<gene>
    <name evidence="3" type="ORF">A3F84_20385</name>
</gene>
<dbReference type="EMBL" id="MFKF01000122">
    <property type="protein sequence ID" value="OGG53400.1"/>
    <property type="molecule type" value="Genomic_DNA"/>
</dbReference>
<feature type="region of interest" description="Disordered" evidence="1">
    <location>
        <begin position="103"/>
        <end position="150"/>
    </location>
</feature>
<dbReference type="Pfam" id="PF10135">
    <property type="entry name" value="Rod-binding"/>
    <property type="match status" value="1"/>
</dbReference>
<dbReference type="AlphaFoldDB" id="A0A1F6CWF4"/>
<organism evidence="3 4">
    <name type="scientific">Handelsmanbacteria sp. (strain RIFCSPLOWO2_12_FULL_64_10)</name>
    <dbReference type="NCBI Taxonomy" id="1817868"/>
    <lineage>
        <taxon>Bacteria</taxon>
        <taxon>Candidatus Handelsmaniibacteriota</taxon>
    </lineage>
</organism>
<evidence type="ECO:0000313" key="3">
    <source>
        <dbReference type="EMBL" id="OGG53400.1"/>
    </source>
</evidence>
<proteinExistence type="predicted"/>
<name>A0A1F6CWF4_HANXR</name>
<sequence length="171" mass="18461">MPLQKPDTQPLKGKVVQGPVQKGDEAAQLRKAAKDFESVFMAQVLKQMRETVHKEEMFHGGAGEDLFEGLLDEEISKRMAGQGSLGVGELLYRDLSRRFHIGQGNGTKGPLDPTLKKFLPLHPRAGPPQPGAKADAAAPQPPPSGAATDVQAQIRKLRQQGLGIEGATLRR</sequence>
<evidence type="ECO:0000313" key="4">
    <source>
        <dbReference type="Proteomes" id="UP000178606"/>
    </source>
</evidence>
<evidence type="ECO:0000259" key="2">
    <source>
        <dbReference type="Pfam" id="PF10135"/>
    </source>
</evidence>
<reference evidence="3 4" key="1">
    <citation type="journal article" date="2016" name="Nat. Commun.">
        <title>Thousands of microbial genomes shed light on interconnected biogeochemical processes in an aquifer system.</title>
        <authorList>
            <person name="Anantharaman K."/>
            <person name="Brown C.T."/>
            <person name="Hug L.A."/>
            <person name="Sharon I."/>
            <person name="Castelle C.J."/>
            <person name="Probst A.J."/>
            <person name="Thomas B.C."/>
            <person name="Singh A."/>
            <person name="Wilkins M.J."/>
            <person name="Karaoz U."/>
            <person name="Brodie E.L."/>
            <person name="Williams K.H."/>
            <person name="Hubbard S.S."/>
            <person name="Banfield J.F."/>
        </authorList>
    </citation>
    <scope>NUCLEOTIDE SEQUENCE [LARGE SCALE GENOMIC DNA]</scope>
    <source>
        <strain evidence="4">RIFCSPLOWO2_12_FULL_64_10</strain>
    </source>
</reference>
<protein>
    <recommendedName>
        <fullName evidence="2">Flagellar protein FlgJ N-terminal domain-containing protein</fullName>
    </recommendedName>
</protein>
<feature type="domain" description="Flagellar protein FlgJ N-terminal" evidence="2">
    <location>
        <begin position="46"/>
        <end position="93"/>
    </location>
</feature>
<dbReference type="InterPro" id="IPR019301">
    <property type="entry name" value="Flagellar_prot_FlgJ_N"/>
</dbReference>
<comment type="caution">
    <text evidence="3">The sequence shown here is derived from an EMBL/GenBank/DDBJ whole genome shotgun (WGS) entry which is preliminary data.</text>
</comment>
<accession>A0A1F6CWF4</accession>
<dbReference type="Proteomes" id="UP000178606">
    <property type="component" value="Unassembled WGS sequence"/>
</dbReference>
<evidence type="ECO:0000256" key="1">
    <source>
        <dbReference type="SAM" id="MobiDB-lite"/>
    </source>
</evidence>